<keyword evidence="2" id="KW-0472">Membrane</keyword>
<organism evidence="3 4">
    <name type="scientific">Dryococelus australis</name>
    <dbReference type="NCBI Taxonomy" id="614101"/>
    <lineage>
        <taxon>Eukaryota</taxon>
        <taxon>Metazoa</taxon>
        <taxon>Ecdysozoa</taxon>
        <taxon>Arthropoda</taxon>
        <taxon>Hexapoda</taxon>
        <taxon>Insecta</taxon>
        <taxon>Pterygota</taxon>
        <taxon>Neoptera</taxon>
        <taxon>Polyneoptera</taxon>
        <taxon>Phasmatodea</taxon>
        <taxon>Verophasmatodea</taxon>
        <taxon>Anareolatae</taxon>
        <taxon>Phasmatidae</taxon>
        <taxon>Eurycanthinae</taxon>
        <taxon>Dryococelus</taxon>
    </lineage>
</organism>
<keyword evidence="2" id="KW-0812">Transmembrane</keyword>
<evidence type="ECO:0000256" key="2">
    <source>
        <dbReference type="SAM" id="Phobius"/>
    </source>
</evidence>
<reference evidence="3 4" key="1">
    <citation type="submission" date="2023-02" db="EMBL/GenBank/DDBJ databases">
        <title>LHISI_Scaffold_Assembly.</title>
        <authorList>
            <person name="Stuart O.P."/>
            <person name="Cleave R."/>
            <person name="Magrath M.J.L."/>
            <person name="Mikheyev A.S."/>
        </authorList>
    </citation>
    <scope>NUCLEOTIDE SEQUENCE [LARGE SCALE GENOMIC DNA]</scope>
    <source>
        <strain evidence="3">Daus_M_001</strain>
        <tissue evidence="3">Leg muscle</tissue>
    </source>
</reference>
<dbReference type="Proteomes" id="UP001159363">
    <property type="component" value="Chromosome 3"/>
</dbReference>
<proteinExistence type="predicted"/>
<evidence type="ECO:0000256" key="1">
    <source>
        <dbReference type="SAM" id="MobiDB-lite"/>
    </source>
</evidence>
<accession>A0ABQ9HW83</accession>
<feature type="transmembrane region" description="Helical" evidence="2">
    <location>
        <begin position="133"/>
        <end position="152"/>
    </location>
</feature>
<keyword evidence="4" id="KW-1185">Reference proteome</keyword>
<gene>
    <name evidence="3" type="ORF">PR048_007812</name>
</gene>
<feature type="region of interest" description="Disordered" evidence="1">
    <location>
        <begin position="40"/>
        <end position="86"/>
    </location>
</feature>
<name>A0ABQ9HW83_9NEOP</name>
<keyword evidence="2" id="KW-1133">Transmembrane helix</keyword>
<feature type="compositionally biased region" description="Basic and acidic residues" evidence="1">
    <location>
        <begin position="263"/>
        <end position="290"/>
    </location>
</feature>
<sequence>MKRVSGGPKTYHHFMERGDHILIDLWVWLSLVLGSEAGSPLMSTKRGMEKRRNDCAGRGGGDPRENPPTSGIGPARSPHAKNQGVARRGIGHGSQWWEASRLTARPPRSLTCMYRLFTGGRRVVMLRLLGMRLVTRLLLLVCSLSIVSLLFLGRCGLNLESDVLDPGTDRPEAGVTIPPTNPTRHPRREACPKPIRPEAILLARASDQRGRPGQIMFGMGRDGQRKQPDEKDWALPATLLRTVRTKTCQCKACSIRPFSPDAFRKTHRNETHGESRGTEDHERVDGESTDGKGSNSIGSQLAKYGMVSGVVWTSRTLIKGLQRLTDLVFILFPKPAAAVPSAWKRLEEGGVGVGAGVESGRGEGWGSLIITFDKIPGRAIIGYSPQVPDLVALRIC</sequence>
<feature type="region of interest" description="Disordered" evidence="1">
    <location>
        <begin position="263"/>
        <end position="297"/>
    </location>
</feature>
<evidence type="ECO:0000313" key="3">
    <source>
        <dbReference type="EMBL" id="KAJ8888325.1"/>
    </source>
</evidence>
<comment type="caution">
    <text evidence="3">The sequence shown here is derived from an EMBL/GenBank/DDBJ whole genome shotgun (WGS) entry which is preliminary data.</text>
</comment>
<evidence type="ECO:0000313" key="4">
    <source>
        <dbReference type="Proteomes" id="UP001159363"/>
    </source>
</evidence>
<feature type="transmembrane region" description="Helical" evidence="2">
    <location>
        <begin position="20"/>
        <end position="42"/>
    </location>
</feature>
<protein>
    <submittedName>
        <fullName evidence="3">Uncharacterized protein</fullName>
    </submittedName>
</protein>
<dbReference type="EMBL" id="JARBHB010000003">
    <property type="protein sequence ID" value="KAJ8888325.1"/>
    <property type="molecule type" value="Genomic_DNA"/>
</dbReference>
<feature type="compositionally biased region" description="Basic and acidic residues" evidence="1">
    <location>
        <begin position="46"/>
        <end position="65"/>
    </location>
</feature>
<feature type="region of interest" description="Disordered" evidence="1">
    <location>
        <begin position="169"/>
        <end position="191"/>
    </location>
</feature>